<accession>A0A8T9Q5S3</accession>
<dbReference type="RefSeq" id="WP_244674531.1">
    <property type="nucleotide sequence ID" value="NZ_CP095046.1"/>
</dbReference>
<organism evidence="2 3">
    <name type="scientific">Hymenobacter cellulosilyticus</name>
    <dbReference type="NCBI Taxonomy" id="2932248"/>
    <lineage>
        <taxon>Bacteria</taxon>
        <taxon>Pseudomonadati</taxon>
        <taxon>Bacteroidota</taxon>
        <taxon>Cytophagia</taxon>
        <taxon>Cytophagales</taxon>
        <taxon>Hymenobacteraceae</taxon>
        <taxon>Hymenobacter</taxon>
    </lineage>
</organism>
<evidence type="ECO:0000313" key="2">
    <source>
        <dbReference type="EMBL" id="UOQ71120.1"/>
    </source>
</evidence>
<reference evidence="2" key="1">
    <citation type="submission" date="2022-04" db="EMBL/GenBank/DDBJ databases">
        <title>Hymenobacter sp. isolated from the air.</title>
        <authorList>
            <person name="Won M."/>
            <person name="Lee C.-M."/>
            <person name="Woen H.-Y."/>
            <person name="Kwon S.-W."/>
        </authorList>
    </citation>
    <scope>NUCLEOTIDE SEQUENCE</scope>
    <source>
        <strain evidence="2">5116S-3</strain>
    </source>
</reference>
<feature type="compositionally biased region" description="Low complexity" evidence="1">
    <location>
        <begin position="10"/>
        <end position="22"/>
    </location>
</feature>
<evidence type="ECO:0000256" key="1">
    <source>
        <dbReference type="SAM" id="MobiDB-lite"/>
    </source>
</evidence>
<proteinExistence type="predicted"/>
<dbReference type="KEGG" id="hcu:MUN79_20990"/>
<dbReference type="Proteomes" id="UP000831796">
    <property type="component" value="Chromosome"/>
</dbReference>
<feature type="region of interest" description="Disordered" evidence="1">
    <location>
        <begin position="1"/>
        <end position="22"/>
    </location>
</feature>
<dbReference type="InterPro" id="IPR025631">
    <property type="entry name" value="Porin_10"/>
</dbReference>
<dbReference type="AlphaFoldDB" id="A0A8T9Q5S3"/>
<name>A0A8T9Q5S3_9BACT</name>
<dbReference type="EMBL" id="CP095046">
    <property type="protein sequence ID" value="UOQ71120.1"/>
    <property type="molecule type" value="Genomic_DNA"/>
</dbReference>
<keyword evidence="3" id="KW-1185">Reference proteome</keyword>
<dbReference type="Pfam" id="PF14121">
    <property type="entry name" value="Porin_10"/>
    <property type="match status" value="1"/>
</dbReference>
<gene>
    <name evidence="2" type="ORF">MUN79_20990</name>
</gene>
<sequence length="417" mass="47428">MGPECRRPGRGAPRADPAPAGPGLTAYHIVDWRRQFNNYTDRPQSGTLVDATGQLRFYPVARYSTNLTNDRAEYRQLENEVGVMGHTPTVGYRLYGRYRRASLFSKSYQDQSYPLPTPAAPRNDIIQPFDLRYGQIFLGGTANFRYRSLVAVETAGEILGPQLAGTGTAFSEYWLRATARLGPLSGEFYSSSYSPTLTQQRFDGNHYNWDHLPDSSSAFKNTLVNQVTGRLSQRLGRHHLDASVRFVTINDLVYYNQAAEPAQLDSVKVLLIGTLRHRFNLGKFFFDNQATGTLGGEGEGLRIPKLVANGRIYYQDYLFKKAMFSQIGAEIYFQSRFKGYDYNPTAQQFYLQDHFSIRSYAVADVFFITDIKTVSVFLKMAYINQGLYNTGNGYFATPLYTGLPRRFQFGIRWQFFD</sequence>
<evidence type="ECO:0000313" key="3">
    <source>
        <dbReference type="Proteomes" id="UP000831796"/>
    </source>
</evidence>
<protein>
    <submittedName>
        <fullName evidence="2">Putative porin</fullName>
    </submittedName>
</protein>